<accession>A0AAV4TYP3</accession>
<dbReference type="AlphaFoldDB" id="A0AAV4TYP3"/>
<protein>
    <submittedName>
        <fullName evidence="1">Aminopeptidase O</fullName>
    </submittedName>
</protein>
<dbReference type="GO" id="GO:0070006">
    <property type="term" value="F:metalloaminopeptidase activity"/>
    <property type="evidence" value="ECO:0007669"/>
    <property type="project" value="InterPro"/>
</dbReference>
<evidence type="ECO:0000313" key="1">
    <source>
        <dbReference type="EMBL" id="GIY50267.1"/>
    </source>
</evidence>
<name>A0AAV4TYP3_CAEEX</name>
<organism evidence="1 2">
    <name type="scientific">Caerostris extrusa</name>
    <name type="common">Bark spider</name>
    <name type="synonym">Caerostris bankana</name>
    <dbReference type="NCBI Taxonomy" id="172846"/>
    <lineage>
        <taxon>Eukaryota</taxon>
        <taxon>Metazoa</taxon>
        <taxon>Ecdysozoa</taxon>
        <taxon>Arthropoda</taxon>
        <taxon>Chelicerata</taxon>
        <taxon>Arachnida</taxon>
        <taxon>Araneae</taxon>
        <taxon>Araneomorphae</taxon>
        <taxon>Entelegynae</taxon>
        <taxon>Araneoidea</taxon>
        <taxon>Araneidae</taxon>
        <taxon>Caerostris</taxon>
    </lineage>
</organism>
<keyword evidence="2" id="KW-1185">Reference proteome</keyword>
<dbReference type="Proteomes" id="UP001054945">
    <property type="component" value="Unassembled WGS sequence"/>
</dbReference>
<dbReference type="GO" id="GO:0005730">
    <property type="term" value="C:nucleolus"/>
    <property type="evidence" value="ECO:0007669"/>
    <property type="project" value="InterPro"/>
</dbReference>
<keyword evidence="1" id="KW-0378">Hydrolase</keyword>
<reference evidence="1 2" key="1">
    <citation type="submission" date="2021-06" db="EMBL/GenBank/DDBJ databases">
        <title>Caerostris extrusa draft genome.</title>
        <authorList>
            <person name="Kono N."/>
            <person name="Arakawa K."/>
        </authorList>
    </citation>
    <scope>NUCLEOTIDE SEQUENCE [LARGE SCALE GENOMIC DNA]</scope>
</reference>
<dbReference type="PANTHER" id="PTHR46627:SF1">
    <property type="entry name" value="AMINOPEPTIDASE O"/>
    <property type="match status" value="1"/>
</dbReference>
<gene>
    <name evidence="1" type="primary">AOPEP</name>
    <name evidence="1" type="ORF">CEXT_605361</name>
</gene>
<evidence type="ECO:0000313" key="2">
    <source>
        <dbReference type="Proteomes" id="UP001054945"/>
    </source>
</evidence>
<keyword evidence="1" id="KW-0645">Protease</keyword>
<proteinExistence type="predicted"/>
<comment type="caution">
    <text evidence="1">The sequence shown here is derived from an EMBL/GenBank/DDBJ whole genome shotgun (WGS) entry which is preliminary data.</text>
</comment>
<dbReference type="InterPro" id="IPR033577">
    <property type="entry name" value="AOPep"/>
</dbReference>
<keyword evidence="1" id="KW-0031">Aminopeptidase</keyword>
<sequence>MLCFKAIHPMVIKRPDGQLGNALTFGTTGSRFELDMDVYVPEDCRNYSELKALIRKKPLLDEIENTQEELQILRASQGEESKQVVDGVSVPCLRNGQNPVKGFIQIHYIKGYFLLKQTSHFQGISHLLSKFIFFSKLTQRREYLSELAPTPQAAQRKLKI</sequence>
<dbReference type="PANTHER" id="PTHR46627">
    <property type="entry name" value="AMINOPEPTIDASE O"/>
    <property type="match status" value="1"/>
</dbReference>
<dbReference type="EMBL" id="BPLR01011957">
    <property type="protein sequence ID" value="GIY50267.1"/>
    <property type="molecule type" value="Genomic_DNA"/>
</dbReference>